<feature type="region of interest" description="Disordered" evidence="1">
    <location>
        <begin position="476"/>
        <end position="522"/>
    </location>
</feature>
<gene>
    <name evidence="3" type="ORF">B0I71DRAFT_126641</name>
    <name evidence="2" type="ORF">YALI1_B27723g</name>
</gene>
<organism evidence="2 4">
    <name type="scientific">Yarrowia lipolytica</name>
    <name type="common">Candida lipolytica</name>
    <dbReference type="NCBI Taxonomy" id="4952"/>
    <lineage>
        <taxon>Eukaryota</taxon>
        <taxon>Fungi</taxon>
        <taxon>Dikarya</taxon>
        <taxon>Ascomycota</taxon>
        <taxon>Saccharomycotina</taxon>
        <taxon>Dipodascomycetes</taxon>
        <taxon>Dipodascales</taxon>
        <taxon>Dipodascales incertae sedis</taxon>
        <taxon>Yarrowia</taxon>
    </lineage>
</organism>
<name>A0A1D8N8R1_YARLL</name>
<dbReference type="VEuPathDB" id="FungiDB:YALI0_B21318g"/>
<dbReference type="VEuPathDB" id="FungiDB:YALI1_B27723g"/>
<evidence type="ECO:0000313" key="4">
    <source>
        <dbReference type="Proteomes" id="UP000182444"/>
    </source>
</evidence>
<dbReference type="InterPro" id="IPR014752">
    <property type="entry name" value="Arrestin-like_C"/>
</dbReference>
<dbReference type="EMBL" id="KZ858948">
    <property type="protein sequence ID" value="RDW28972.1"/>
    <property type="molecule type" value="Genomic_DNA"/>
</dbReference>
<reference evidence="2 4" key="1">
    <citation type="journal article" date="2016" name="PLoS ONE">
        <title>Sequence Assembly of Yarrowia lipolytica Strain W29/CLIB89 Shows Transposable Element Diversity.</title>
        <authorList>
            <person name="Magnan C."/>
            <person name="Yu J."/>
            <person name="Chang I."/>
            <person name="Jahn E."/>
            <person name="Kanomata Y."/>
            <person name="Wu J."/>
            <person name="Zeller M."/>
            <person name="Oakes M."/>
            <person name="Baldi P."/>
            <person name="Sandmeyer S."/>
        </authorList>
    </citation>
    <scope>NUCLEOTIDE SEQUENCE [LARGE SCALE GENOMIC DNA]</scope>
    <source>
        <strain evidence="2">CLIB89</strain>
        <strain evidence="4">CLIB89(W29)</strain>
    </source>
</reference>
<dbReference type="GeneID" id="2906862"/>
<feature type="compositionally biased region" description="Low complexity" evidence="1">
    <location>
        <begin position="39"/>
        <end position="66"/>
    </location>
</feature>
<dbReference type="AlphaFoldDB" id="A0A1D8N8R1"/>
<feature type="compositionally biased region" description="Acidic residues" evidence="1">
    <location>
        <begin position="489"/>
        <end position="501"/>
    </location>
</feature>
<accession>A0A1D8N8R1</accession>
<protein>
    <recommendedName>
        <fullName evidence="6">Arrestin C-terminal-like domain-containing protein</fullName>
    </recommendedName>
</protein>
<feature type="region of interest" description="Disordered" evidence="1">
    <location>
        <begin position="23"/>
        <end position="71"/>
    </location>
</feature>
<dbReference type="Gene3D" id="2.60.40.640">
    <property type="match status" value="1"/>
</dbReference>
<evidence type="ECO:0008006" key="6">
    <source>
        <dbReference type="Google" id="ProtNLM"/>
    </source>
</evidence>
<proteinExistence type="predicted"/>
<sequence>MSINISYQETHLDLPHMPCEEYDDQLQPSRSTTSSVAPSIATSTRSRASTLTSSSNNSTSTTATTIDPSLPSFEEAVNEQLALTIDFTPTVTVKYTKSTRVKKMTTTLTRHVIEPGLTQTDEVVAQWDLLSGRTEPTEGTISDLATPITIEPSTHHYALKCTLPARLPETASHKSSRLWYTLDTQVSRTKSFFSTAGPLDYSEEIMMARNTQTDAQTILPVSASVPWLNKLKYSVSYPQRHISLQEGMEIPIKLTTTLFEKPIRLNSVKFAVSQTCNSNAKDKQQTDLLNDYSSRHMTSDLAELDEMELNNAREQGFDVETTFLDSTHKGNLLIPGSEETELEYTLKLDARAIQKLSASTSYTHPLHVVHKLFTSLRFSYLAPTDKPNHKKRRYFDVSISTPLVLSRAKDDYFAAQLSAASSRASFDYDDFLLCEYPRLKNTVFENDFANDSAPSYDSFMAQAAAAAAAAVPARTSLDDEAPEWSSPNDDSDSDSDSDFESDSAPVAPIAIPQRITQAKQQPFTASLPSYSFAQNY</sequence>
<feature type="compositionally biased region" description="Polar residues" evidence="1">
    <location>
        <begin position="26"/>
        <end position="37"/>
    </location>
</feature>
<evidence type="ECO:0000313" key="2">
    <source>
        <dbReference type="EMBL" id="AOW02022.1"/>
    </source>
</evidence>
<evidence type="ECO:0000313" key="5">
    <source>
        <dbReference type="Proteomes" id="UP000256601"/>
    </source>
</evidence>
<evidence type="ECO:0000313" key="3">
    <source>
        <dbReference type="EMBL" id="RDW28972.1"/>
    </source>
</evidence>
<dbReference type="KEGG" id="yli:2906862"/>
<reference evidence="3 5" key="2">
    <citation type="submission" date="2018-07" db="EMBL/GenBank/DDBJ databases">
        <title>Draft Genome Assemblies for Five Robust Yarrowia lipolytica Strains Exhibiting High Lipid Production and Pentose Sugar Utilization and Sugar Alcohol Secretion from Undetoxified Lignocellulosic Biomass Hydrolysates.</title>
        <authorList>
            <consortium name="DOE Joint Genome Institute"/>
            <person name="Walker C."/>
            <person name="Ryu S."/>
            <person name="Na H."/>
            <person name="Zane M."/>
            <person name="LaButti K."/>
            <person name="Lipzen A."/>
            <person name="Haridas S."/>
            <person name="Barry K."/>
            <person name="Grigoriev I.V."/>
            <person name="Quarterman J."/>
            <person name="Slininger P."/>
            <person name="Dien B."/>
            <person name="Trinh C.T."/>
        </authorList>
    </citation>
    <scope>NUCLEOTIDE SEQUENCE [LARGE SCALE GENOMIC DNA]</scope>
    <source>
        <strain evidence="3 5">YB392</strain>
    </source>
</reference>
<evidence type="ECO:0000256" key="1">
    <source>
        <dbReference type="SAM" id="MobiDB-lite"/>
    </source>
</evidence>
<dbReference type="Proteomes" id="UP000256601">
    <property type="component" value="Unassembled WGS sequence"/>
</dbReference>
<dbReference type="Proteomes" id="UP000182444">
    <property type="component" value="Chromosome 1B"/>
</dbReference>
<dbReference type="EMBL" id="CP017554">
    <property type="protein sequence ID" value="AOW02022.1"/>
    <property type="molecule type" value="Genomic_DNA"/>
</dbReference>